<feature type="domain" description="TRAM" evidence="6">
    <location>
        <begin position="15"/>
        <end position="73"/>
    </location>
</feature>
<evidence type="ECO:0000256" key="2">
    <source>
        <dbReference type="ARBA" id="ARBA00022679"/>
    </source>
</evidence>
<dbReference type="FunFam" id="2.40.50.140:FF:000097">
    <property type="entry name" value="23S rRNA (uracil(1939)-C(5))-methyltransferase RlmD"/>
    <property type="match status" value="1"/>
</dbReference>
<reference evidence="8" key="1">
    <citation type="submission" date="2015-07" db="EMBL/GenBank/DDBJ databases">
        <title>Complete genome sequence and phylogenetic analysis of Limnochorda pilosa.</title>
        <authorList>
            <person name="Watanabe M."/>
            <person name="Kojima H."/>
            <person name="Fukui M."/>
        </authorList>
    </citation>
    <scope>NUCLEOTIDE SEQUENCE [LARGE SCALE GENOMIC DNA]</scope>
    <source>
        <strain evidence="8">HC45</strain>
    </source>
</reference>
<dbReference type="PROSITE" id="PS50926">
    <property type="entry name" value="TRAM"/>
    <property type="match status" value="1"/>
</dbReference>
<dbReference type="AlphaFoldDB" id="A0A0K2SJE8"/>
<protein>
    <submittedName>
        <fullName evidence="7">RNA methyltransferase</fullName>
    </submittedName>
</protein>
<evidence type="ECO:0000256" key="5">
    <source>
        <dbReference type="PROSITE-ProRule" id="PRU10015"/>
    </source>
</evidence>
<dbReference type="NCBIfam" id="TIGR00479">
    <property type="entry name" value="rumA"/>
    <property type="match status" value="1"/>
</dbReference>
<proteinExistence type="inferred from homology"/>
<evidence type="ECO:0000256" key="1">
    <source>
        <dbReference type="ARBA" id="ARBA00022603"/>
    </source>
</evidence>
<dbReference type="InterPro" id="IPR002792">
    <property type="entry name" value="TRAM_dom"/>
</dbReference>
<evidence type="ECO:0000313" key="8">
    <source>
        <dbReference type="Proteomes" id="UP000065807"/>
    </source>
</evidence>
<feature type="binding site" evidence="4">
    <location>
        <position position="348"/>
    </location>
    <ligand>
        <name>S-adenosyl-L-methionine</name>
        <dbReference type="ChEBI" id="CHEBI:59789"/>
    </ligand>
</feature>
<accession>A0A0K2SJE8</accession>
<name>A0A0K2SJE8_LIMPI</name>
<dbReference type="Gene3D" id="3.40.50.150">
    <property type="entry name" value="Vaccinia Virus protein VP39"/>
    <property type="match status" value="1"/>
</dbReference>
<dbReference type="Pfam" id="PF01938">
    <property type="entry name" value="TRAM"/>
    <property type="match status" value="1"/>
</dbReference>
<dbReference type="FunFam" id="3.40.50.150:FF:000009">
    <property type="entry name" value="23S rRNA (Uracil(1939)-C(5))-methyltransferase RlmD"/>
    <property type="match status" value="1"/>
</dbReference>
<dbReference type="PATRIC" id="fig|1555112.3.peg.1417"/>
<dbReference type="InterPro" id="IPR010280">
    <property type="entry name" value="U5_MeTrfase_fam"/>
</dbReference>
<feature type="active site" description="Nucleophile" evidence="4">
    <location>
        <position position="423"/>
    </location>
</feature>
<dbReference type="OrthoDB" id="9804590at2"/>
<keyword evidence="8" id="KW-1185">Reference proteome</keyword>
<dbReference type="SUPFAM" id="SSF50249">
    <property type="entry name" value="Nucleic acid-binding proteins"/>
    <property type="match status" value="1"/>
</dbReference>
<dbReference type="RefSeq" id="WP_158509571.1">
    <property type="nucleotide sequence ID" value="NZ_AP014924.1"/>
</dbReference>
<keyword evidence="2 4" id="KW-0808">Transferase</keyword>
<dbReference type="EMBL" id="AP014924">
    <property type="protein sequence ID" value="BAS27228.1"/>
    <property type="molecule type" value="Genomic_DNA"/>
</dbReference>
<dbReference type="PANTHER" id="PTHR11061:SF30">
    <property type="entry name" value="TRNA (URACIL(54)-C(5))-METHYLTRANSFERASE"/>
    <property type="match status" value="1"/>
</dbReference>
<feature type="binding site" evidence="4">
    <location>
        <position position="396"/>
    </location>
    <ligand>
        <name>S-adenosyl-L-methionine</name>
        <dbReference type="ChEBI" id="CHEBI:59789"/>
    </ligand>
</feature>
<evidence type="ECO:0000256" key="4">
    <source>
        <dbReference type="PROSITE-ProRule" id="PRU01024"/>
    </source>
</evidence>
<evidence type="ECO:0000313" key="7">
    <source>
        <dbReference type="EMBL" id="BAS27228.1"/>
    </source>
</evidence>
<gene>
    <name evidence="7" type="ORF">LIP_1377</name>
</gene>
<feature type="binding site" evidence="4">
    <location>
        <position position="298"/>
    </location>
    <ligand>
        <name>S-adenosyl-L-methionine</name>
        <dbReference type="ChEBI" id="CHEBI:59789"/>
    </ligand>
</feature>
<keyword evidence="3 4" id="KW-0949">S-adenosyl-L-methionine</keyword>
<dbReference type="KEGG" id="lpil:LIP_1377"/>
<dbReference type="GO" id="GO:0070041">
    <property type="term" value="F:rRNA (uridine-C5-)-methyltransferase activity"/>
    <property type="evidence" value="ECO:0007669"/>
    <property type="project" value="TreeGrafter"/>
</dbReference>
<dbReference type="SUPFAM" id="SSF53335">
    <property type="entry name" value="S-adenosyl-L-methionine-dependent methyltransferases"/>
    <property type="match status" value="1"/>
</dbReference>
<reference evidence="8" key="2">
    <citation type="journal article" date="2016" name="Int. J. Syst. Evol. Microbiol.">
        <title>Complete genome sequence and cell structure of Limnochorda pilosa, a Gram-negative spore-former within the phylum Firmicutes.</title>
        <authorList>
            <person name="Watanabe M."/>
            <person name="Kojima H."/>
            <person name="Fukui M."/>
        </authorList>
    </citation>
    <scope>NUCLEOTIDE SEQUENCE [LARGE SCALE GENOMIC DNA]</scope>
    <source>
        <strain evidence="8">HC45</strain>
    </source>
</reference>
<sequence length="467" mass="51071">MVSAPISGTGVAGGRLAPGDRFELRVVDLNHSGDGVGRHEGFVFFVPGALPGERVAVEVDALHKRYGRARLVEVLEASPDRVAPPCPVYAGCGGCQLQHLSYPAELVWKRRRVEAALQRVGGLQGVAVEPVWGMPSGEPWGYRNKVQFPAGVAGGRLVLGFYRRGSHELVPTGDCLIQSPGLVQAAGLCRRLADEAGLEPYDEYTGQGFLRHVVVRESSIPSQILVAWVTHTAAPIPDTVVEGLVAGLPGLAGVVQNVQPEASNRILGSQEHLLWGRPYLEEHLGPFRFRLSIRSFFQVNRVQAERLYRLAVELAAPEPADAALDGYCGVGGITFFLAQEARFVWGVEENRQAVSDARENARRNRIGNARFAAARLEEWLPRRVREGFRPNVAVVDPPRSGVRPEALDALAASTVRRLAYVSCDPETLARDLAHLVRKGYRVERVQPVDMFPRTAHVEAVAQVRRGR</sequence>
<organism evidence="7 8">
    <name type="scientific">Limnochorda pilosa</name>
    <dbReference type="NCBI Taxonomy" id="1555112"/>
    <lineage>
        <taxon>Bacteria</taxon>
        <taxon>Bacillati</taxon>
        <taxon>Bacillota</taxon>
        <taxon>Limnochordia</taxon>
        <taxon>Limnochordales</taxon>
        <taxon>Limnochordaceae</taxon>
        <taxon>Limnochorda</taxon>
    </lineage>
</organism>
<dbReference type="Gene3D" id="2.40.50.1070">
    <property type="match status" value="1"/>
</dbReference>
<dbReference type="PANTHER" id="PTHR11061">
    <property type="entry name" value="RNA M5U METHYLTRANSFERASE"/>
    <property type="match status" value="1"/>
</dbReference>
<dbReference type="CDD" id="cd02440">
    <property type="entry name" value="AdoMet_MTases"/>
    <property type="match status" value="1"/>
</dbReference>
<dbReference type="InterPro" id="IPR030390">
    <property type="entry name" value="MeTrfase_TrmA_AS"/>
</dbReference>
<dbReference type="PROSITE" id="PS51687">
    <property type="entry name" value="SAM_MT_RNA_M5U"/>
    <property type="match status" value="1"/>
</dbReference>
<dbReference type="FunFam" id="2.40.50.1070:FF:000003">
    <property type="entry name" value="23S rRNA (Uracil-5-)-methyltransferase RumA"/>
    <property type="match status" value="1"/>
</dbReference>
<dbReference type="GO" id="GO:0070475">
    <property type="term" value="P:rRNA base methylation"/>
    <property type="evidence" value="ECO:0007669"/>
    <property type="project" value="TreeGrafter"/>
</dbReference>
<comment type="similarity">
    <text evidence="4">Belongs to the class I-like SAM-binding methyltransferase superfamily. RNA M5U methyltransferase family.</text>
</comment>
<evidence type="ECO:0000259" key="6">
    <source>
        <dbReference type="PROSITE" id="PS50926"/>
    </source>
</evidence>
<dbReference type="Pfam" id="PF05958">
    <property type="entry name" value="tRNA_U5-meth_tr"/>
    <property type="match status" value="1"/>
</dbReference>
<dbReference type="InterPro" id="IPR012340">
    <property type="entry name" value="NA-bd_OB-fold"/>
</dbReference>
<dbReference type="InterPro" id="IPR029063">
    <property type="entry name" value="SAM-dependent_MTases_sf"/>
</dbReference>
<dbReference type="Proteomes" id="UP000065807">
    <property type="component" value="Chromosome"/>
</dbReference>
<dbReference type="Gene3D" id="2.40.50.140">
    <property type="entry name" value="Nucleic acid-binding proteins"/>
    <property type="match status" value="1"/>
</dbReference>
<evidence type="ECO:0000256" key="3">
    <source>
        <dbReference type="ARBA" id="ARBA00022691"/>
    </source>
</evidence>
<feature type="binding site" evidence="4">
    <location>
        <position position="327"/>
    </location>
    <ligand>
        <name>S-adenosyl-L-methionine</name>
        <dbReference type="ChEBI" id="CHEBI:59789"/>
    </ligand>
</feature>
<dbReference type="PROSITE" id="PS01230">
    <property type="entry name" value="TRMA_1"/>
    <property type="match status" value="1"/>
</dbReference>
<feature type="active site" evidence="5">
    <location>
        <position position="423"/>
    </location>
</feature>
<keyword evidence="1 4" id="KW-0489">Methyltransferase</keyword>
<dbReference type="STRING" id="1555112.LIP_1377"/>